<dbReference type="Proteomes" id="UP000074310">
    <property type="component" value="Unassembled WGS sequence"/>
</dbReference>
<gene>
    <name evidence="2" type="ORF">NS334_05245</name>
</gene>
<reference evidence="2 3" key="1">
    <citation type="journal article" date="2016" name="Front. Microbiol.">
        <title>Genomic Resource of Rice Seed Associated Bacteria.</title>
        <authorList>
            <person name="Midha S."/>
            <person name="Bansal K."/>
            <person name="Sharma S."/>
            <person name="Kumar N."/>
            <person name="Patil P.P."/>
            <person name="Chaudhry V."/>
            <person name="Patil P.B."/>
        </authorList>
    </citation>
    <scope>NUCLEOTIDE SEQUENCE [LARGE SCALE GENOMIC DNA]</scope>
    <source>
        <strain evidence="2 3">NS334</strain>
    </source>
</reference>
<dbReference type="OrthoDB" id="7478375at2"/>
<dbReference type="RefSeq" id="WP_058754973.1">
    <property type="nucleotide sequence ID" value="NZ_LDTB01000011.1"/>
</dbReference>
<evidence type="ECO:0008006" key="4">
    <source>
        <dbReference type="Google" id="ProtNLM"/>
    </source>
</evidence>
<dbReference type="EMBL" id="LDTB01000011">
    <property type="protein sequence ID" value="KTT74443.1"/>
    <property type="molecule type" value="Genomic_DNA"/>
</dbReference>
<evidence type="ECO:0000313" key="3">
    <source>
        <dbReference type="Proteomes" id="UP000074310"/>
    </source>
</evidence>
<name>A0A147I6F9_9SPHN</name>
<dbReference type="InterPro" id="IPR036390">
    <property type="entry name" value="WH_DNA-bd_sf"/>
</dbReference>
<proteinExistence type="predicted"/>
<evidence type="ECO:0000256" key="1">
    <source>
        <dbReference type="SAM" id="MobiDB-lite"/>
    </source>
</evidence>
<feature type="region of interest" description="Disordered" evidence="1">
    <location>
        <begin position="1"/>
        <end position="21"/>
    </location>
</feature>
<feature type="region of interest" description="Disordered" evidence="1">
    <location>
        <begin position="78"/>
        <end position="103"/>
    </location>
</feature>
<dbReference type="PATRIC" id="fig|869719.3.peg.450"/>
<comment type="caution">
    <text evidence="2">The sequence shown here is derived from an EMBL/GenBank/DDBJ whole genome shotgun (WGS) entry which is preliminary data.</text>
</comment>
<sequence>MSDRYPEIPGAKGPDGTSQDAAEAIKPCVSYLRRVAMRSLDRLGEATVLEAVAFAEVARESLQPRFSELRAMGLVEPTGARRRNPSGKGAAVLRLTDKGRAAL</sequence>
<dbReference type="AlphaFoldDB" id="A0A147I6F9"/>
<protein>
    <recommendedName>
        <fullName evidence="4">HTH marR-type domain-containing protein</fullName>
    </recommendedName>
</protein>
<organism evidence="2 3">
    <name type="scientific">Sphingomonas endophytica</name>
    <dbReference type="NCBI Taxonomy" id="869719"/>
    <lineage>
        <taxon>Bacteria</taxon>
        <taxon>Pseudomonadati</taxon>
        <taxon>Pseudomonadota</taxon>
        <taxon>Alphaproteobacteria</taxon>
        <taxon>Sphingomonadales</taxon>
        <taxon>Sphingomonadaceae</taxon>
        <taxon>Sphingomonas</taxon>
    </lineage>
</organism>
<accession>A0A147I6F9</accession>
<dbReference type="SUPFAM" id="SSF46785">
    <property type="entry name" value="Winged helix' DNA-binding domain"/>
    <property type="match status" value="1"/>
</dbReference>
<keyword evidence="3" id="KW-1185">Reference proteome</keyword>
<evidence type="ECO:0000313" key="2">
    <source>
        <dbReference type="EMBL" id="KTT74443.1"/>
    </source>
</evidence>